<keyword evidence="2" id="KW-1185">Reference proteome</keyword>
<evidence type="ECO:0000313" key="1">
    <source>
        <dbReference type="EMBL" id="KUJ77774.1"/>
    </source>
</evidence>
<evidence type="ECO:0008006" key="3">
    <source>
        <dbReference type="Google" id="ProtNLM"/>
    </source>
</evidence>
<gene>
    <name evidence="1" type="ORF">AVO44_15715</name>
</gene>
<dbReference type="PANTHER" id="PTHR38733:SF1">
    <property type="entry name" value="TYPE IV METHYL-DIRECTED RESTRICTION ENZYME ECOKMCRBC"/>
    <property type="match status" value="1"/>
</dbReference>
<organism evidence="1 2">
    <name type="scientific">Ruegeria profundi</name>
    <dbReference type="NCBI Taxonomy" id="1685378"/>
    <lineage>
        <taxon>Bacteria</taxon>
        <taxon>Pseudomonadati</taxon>
        <taxon>Pseudomonadota</taxon>
        <taxon>Alphaproteobacteria</taxon>
        <taxon>Rhodobacterales</taxon>
        <taxon>Roseobacteraceae</taxon>
        <taxon>Ruegeria</taxon>
    </lineage>
</organism>
<dbReference type="RefSeq" id="WP_068338738.1">
    <property type="nucleotide sequence ID" value="NZ_LQBP01000008.1"/>
</dbReference>
<dbReference type="EMBL" id="LQBP01000008">
    <property type="protein sequence ID" value="KUJ77774.1"/>
    <property type="molecule type" value="Genomic_DNA"/>
</dbReference>
<sequence>MAQSAKHQSTLIKREWGVFPIGDDGLRQHEAETFLKTAERAARDLRLPEGAVLNRVVGGLKAGQVCGVLSFQGRSLEILPKIDGTGSESRLALIRMLSVVNDLRVSDGELAQLQTQRQDLLELLIALFARRLTKAMKGGLQRHYMRHEDDLPFVRGNINIGQQLTKRPVAPTKLFCEFDELSENTQLNRLLKSAALRLRGISRSSETQRLLQIILDTFRHVGRSHRPLAEPIQSDRSATAFADIIPLARLLLSGDWQNTTSGSTTGTALLFPMNDLFERYIARRAQQTLGRGIVHKQHFKHHALSNQLFRMIPDIVIEYKNEPVIIDTKWKQLNTGDTQKLGVAQSDIYQMLAYGHSYAANGARPRLVLLYPHHAALRRSEGVLRRWSVTGSELPLTIATVDISKRRSPVRWRELFEQIAPEDHAGSPVS</sequence>
<name>A0A0X3TPX7_9RHOB</name>
<dbReference type="OrthoDB" id="307209at2"/>
<comment type="caution">
    <text evidence="1">The sequence shown here is derived from an EMBL/GenBank/DDBJ whole genome shotgun (WGS) entry which is preliminary data.</text>
</comment>
<protein>
    <recommendedName>
        <fullName evidence="3">Restriction endonuclease</fullName>
    </recommendedName>
</protein>
<dbReference type="Pfam" id="PF10117">
    <property type="entry name" value="McrBC"/>
    <property type="match status" value="1"/>
</dbReference>
<dbReference type="InterPro" id="IPR019292">
    <property type="entry name" value="McrC"/>
</dbReference>
<dbReference type="Proteomes" id="UP000053690">
    <property type="component" value="Unassembled WGS sequence"/>
</dbReference>
<proteinExistence type="predicted"/>
<dbReference type="STRING" id="1685378.AVO44_15715"/>
<dbReference type="AlphaFoldDB" id="A0A0X3TPX7"/>
<accession>A0A0X3TPX7</accession>
<reference evidence="2" key="1">
    <citation type="submission" date="2015-12" db="EMBL/GenBank/DDBJ databases">
        <authorList>
            <person name="Zhang G."/>
            <person name="Stingl U."/>
        </authorList>
    </citation>
    <scope>NUCLEOTIDE SEQUENCE [LARGE SCALE GENOMIC DNA]</scope>
    <source>
        <strain evidence="2">ZGT108</strain>
    </source>
</reference>
<dbReference type="PANTHER" id="PTHR38733">
    <property type="entry name" value="PROTEIN MCRC"/>
    <property type="match status" value="1"/>
</dbReference>
<evidence type="ECO:0000313" key="2">
    <source>
        <dbReference type="Proteomes" id="UP000053690"/>
    </source>
</evidence>